<feature type="domain" description="NADAR" evidence="7">
    <location>
        <begin position="26"/>
        <end position="184"/>
    </location>
</feature>
<dbReference type="RefSeq" id="WP_301699229.1">
    <property type="nucleotide sequence ID" value="NZ_JAUJYW010000005.1"/>
</dbReference>
<dbReference type="Pfam" id="PF08719">
    <property type="entry name" value="NADAR"/>
    <property type="match status" value="1"/>
</dbReference>
<dbReference type="InterPro" id="IPR012816">
    <property type="entry name" value="NADAR"/>
</dbReference>
<evidence type="ECO:0000259" key="7">
    <source>
        <dbReference type="Pfam" id="PF08719"/>
    </source>
</evidence>
<dbReference type="SUPFAM" id="SSF143990">
    <property type="entry name" value="YbiA-like"/>
    <property type="match status" value="1"/>
</dbReference>
<accession>A0ABT8PV07</accession>
<comment type="function">
    <text evidence="6">Catalyzes the hydrolysis of the N-glycosidic bond in the first two intermediates of riboflavin biosynthesis, which are highly reactive metabolites, yielding relatively innocuous products. Thus, can divert a surplus of harmful intermediates into relatively harmless products and pre-empt the damage these intermediates would otherwise do. Helps maintain flavin levels. May act on other substrates in vivo. Has no activity against GTP, nucleoside monophosphates or ADP-ribose. Is Required for swarming motility.</text>
</comment>
<evidence type="ECO:0000313" key="8">
    <source>
        <dbReference type="EMBL" id="MDN8600191.1"/>
    </source>
</evidence>
<proteinExistence type="inferred from homology"/>
<gene>
    <name evidence="8" type="ORF">Q0A17_12325</name>
</gene>
<reference evidence="8 9" key="1">
    <citation type="submission" date="2023-07" db="EMBL/GenBank/DDBJ databases">
        <title>Citrobacter selenititolerans sp. nov., isolated from seleniferous soil.</title>
        <authorList>
            <person name="Zhang S."/>
            <person name="Li K."/>
            <person name="Peng J."/>
            <person name="Wang H."/>
            <person name="Sun J."/>
            <person name="Guo Y."/>
        </authorList>
    </citation>
    <scope>NUCLEOTIDE SEQUENCE [LARGE SCALE GENOMIC DNA]</scope>
    <source>
        <strain evidence="8 9">S2-9</strain>
    </source>
</reference>
<comment type="similarity">
    <text evidence="3">Belongs to the YbiA family.</text>
</comment>
<evidence type="ECO:0000256" key="2">
    <source>
        <dbReference type="ARBA" id="ARBA00000751"/>
    </source>
</evidence>
<dbReference type="CDD" id="cd15457">
    <property type="entry name" value="NADAR"/>
    <property type="match status" value="1"/>
</dbReference>
<comment type="catalytic activity">
    <reaction evidence="1">
        <text>5-amino-6-(5-phospho-D-ribosylamino)uracil + H2O = 5,6-diaminouracil + D-ribose 5-phosphate</text>
        <dbReference type="Rhea" id="RHEA:55020"/>
        <dbReference type="ChEBI" id="CHEBI:15377"/>
        <dbReference type="ChEBI" id="CHEBI:46252"/>
        <dbReference type="ChEBI" id="CHEBI:58453"/>
        <dbReference type="ChEBI" id="CHEBI:78346"/>
    </reaction>
</comment>
<comment type="catalytic activity">
    <reaction evidence="2">
        <text>2,5-diamino-6-hydroxy-4-(5-phosphoribosylamino)-pyrimidine + H2O = 2,5,6-triamino-4-hydroxypyrimidine + D-ribose 5-phosphate</text>
        <dbReference type="Rhea" id="RHEA:23436"/>
        <dbReference type="ChEBI" id="CHEBI:15377"/>
        <dbReference type="ChEBI" id="CHEBI:58614"/>
        <dbReference type="ChEBI" id="CHEBI:78346"/>
        <dbReference type="ChEBI" id="CHEBI:137796"/>
    </reaction>
</comment>
<evidence type="ECO:0000256" key="4">
    <source>
        <dbReference type="ARBA" id="ARBA00014614"/>
    </source>
</evidence>
<organism evidence="8 9">
    <name type="scientific">Citrobacter enshiensis</name>
    <dbReference type="NCBI Taxonomy" id="2971264"/>
    <lineage>
        <taxon>Bacteria</taxon>
        <taxon>Pseudomonadati</taxon>
        <taxon>Pseudomonadota</taxon>
        <taxon>Gammaproteobacteria</taxon>
        <taxon>Enterobacterales</taxon>
        <taxon>Enterobacteriaceae</taxon>
        <taxon>Citrobacter</taxon>
    </lineage>
</organism>
<dbReference type="InterPro" id="IPR037238">
    <property type="entry name" value="YbiA-like_sf"/>
</dbReference>
<dbReference type="Proteomes" id="UP001174867">
    <property type="component" value="Unassembled WGS sequence"/>
</dbReference>
<evidence type="ECO:0000313" key="9">
    <source>
        <dbReference type="Proteomes" id="UP001174867"/>
    </source>
</evidence>
<sequence length="187" mass="20823">MQQGCYSLPALVRALDNGQPVEYLWFWGHQPSADGTITASCFSQWWQNAPFGHNGVVYATAEHWMMAGKARLFGDEAMLTKILAAQTPAEAKKLGRKVAGFDENRWQESCFELVCEGNYHKFSQHLALKSFILSTAPRVLVEASPVDKIWGIGLAKDHPDAATPSRWQGENLLGFALMAVRDRLAKE</sequence>
<evidence type="ECO:0000256" key="1">
    <source>
        <dbReference type="ARBA" id="ARBA00000022"/>
    </source>
</evidence>
<dbReference type="Gene3D" id="1.10.357.40">
    <property type="entry name" value="YbiA-like"/>
    <property type="match status" value="1"/>
</dbReference>
<dbReference type="NCBIfam" id="TIGR02464">
    <property type="entry name" value="ribofla_fusion"/>
    <property type="match status" value="1"/>
</dbReference>
<name>A0ABT8PV07_9ENTR</name>
<protein>
    <recommendedName>
        <fullName evidence="4">N-glycosidase YbiA</fullName>
    </recommendedName>
    <alternativeName>
        <fullName evidence="5">Riboflavin biosynthesis intermediates N-glycosidase</fullName>
    </alternativeName>
</protein>
<dbReference type="EMBL" id="JAUJYW010000005">
    <property type="protein sequence ID" value="MDN8600191.1"/>
    <property type="molecule type" value="Genomic_DNA"/>
</dbReference>
<comment type="caution">
    <text evidence="8">The sequence shown here is derived from an EMBL/GenBank/DDBJ whole genome shotgun (WGS) entry which is preliminary data.</text>
</comment>
<evidence type="ECO:0000256" key="6">
    <source>
        <dbReference type="ARBA" id="ARBA00045377"/>
    </source>
</evidence>
<keyword evidence="9" id="KW-1185">Reference proteome</keyword>
<evidence type="ECO:0000256" key="3">
    <source>
        <dbReference type="ARBA" id="ARBA00008508"/>
    </source>
</evidence>
<evidence type="ECO:0000256" key="5">
    <source>
        <dbReference type="ARBA" id="ARBA00032343"/>
    </source>
</evidence>